<dbReference type="Gene3D" id="1.25.40.10">
    <property type="entry name" value="Tetratricopeptide repeat domain"/>
    <property type="match status" value="3"/>
</dbReference>
<dbReference type="FunFam" id="1.25.40.10:FF:000627">
    <property type="entry name" value="Pentatricopeptide repeat-containing protein"/>
    <property type="match status" value="1"/>
</dbReference>
<dbReference type="AlphaFoldDB" id="A0A835VJR9"/>
<dbReference type="Proteomes" id="UP000636800">
    <property type="component" value="Chromosome 1"/>
</dbReference>
<evidence type="ECO:0000256" key="1">
    <source>
        <dbReference type="ARBA" id="ARBA00022737"/>
    </source>
</evidence>
<gene>
    <name evidence="3" type="ORF">HPP92_004306</name>
</gene>
<comment type="caution">
    <text evidence="3">The sequence shown here is derived from an EMBL/GenBank/DDBJ whole genome shotgun (WGS) entry which is preliminary data.</text>
</comment>
<feature type="repeat" description="PPR" evidence="2">
    <location>
        <begin position="154"/>
        <end position="188"/>
    </location>
</feature>
<dbReference type="OrthoDB" id="781228at2759"/>
<feature type="repeat" description="PPR" evidence="2">
    <location>
        <begin position="189"/>
        <end position="223"/>
    </location>
</feature>
<dbReference type="FunFam" id="1.25.40.10:FF:000637">
    <property type="entry name" value="Pentatricopeptide repeat-containing protein"/>
    <property type="match status" value="1"/>
</dbReference>
<dbReference type="Pfam" id="PF13041">
    <property type="entry name" value="PPR_2"/>
    <property type="match status" value="3"/>
</dbReference>
<proteinExistence type="predicted"/>
<evidence type="ECO:0008006" key="5">
    <source>
        <dbReference type="Google" id="ProtNLM"/>
    </source>
</evidence>
<feature type="repeat" description="PPR" evidence="2">
    <location>
        <begin position="460"/>
        <end position="490"/>
    </location>
</feature>
<evidence type="ECO:0000256" key="2">
    <source>
        <dbReference type="PROSITE-ProRule" id="PRU00708"/>
    </source>
</evidence>
<accession>A0A835VJR9</accession>
<feature type="repeat" description="PPR" evidence="2">
    <location>
        <begin position="290"/>
        <end position="324"/>
    </location>
</feature>
<dbReference type="FunFam" id="1.25.40.10:FF:000344">
    <property type="entry name" value="Pentatricopeptide repeat-containing protein"/>
    <property type="match status" value="1"/>
</dbReference>
<feature type="repeat" description="PPR" evidence="2">
    <location>
        <begin position="224"/>
        <end position="254"/>
    </location>
</feature>
<dbReference type="InterPro" id="IPR011990">
    <property type="entry name" value="TPR-like_helical_dom_sf"/>
</dbReference>
<dbReference type="PANTHER" id="PTHR47926:SF375">
    <property type="entry name" value="PENTATRICOPEPTIDE REPEAT-CONTAINING PROTEIN"/>
    <property type="match status" value="1"/>
</dbReference>
<dbReference type="PROSITE" id="PS51375">
    <property type="entry name" value="PPR"/>
    <property type="match status" value="8"/>
</dbReference>
<evidence type="ECO:0000313" key="4">
    <source>
        <dbReference type="Proteomes" id="UP000636800"/>
    </source>
</evidence>
<dbReference type="GO" id="GO:0003723">
    <property type="term" value="F:RNA binding"/>
    <property type="evidence" value="ECO:0007669"/>
    <property type="project" value="InterPro"/>
</dbReference>
<evidence type="ECO:0000313" key="3">
    <source>
        <dbReference type="EMBL" id="KAG0499615.1"/>
    </source>
</evidence>
<feature type="repeat" description="PPR" evidence="2">
    <location>
        <begin position="255"/>
        <end position="289"/>
    </location>
</feature>
<feature type="repeat" description="PPR" evidence="2">
    <location>
        <begin position="491"/>
        <end position="525"/>
    </location>
</feature>
<dbReference type="InterPro" id="IPR046960">
    <property type="entry name" value="PPR_At4g14850-like_plant"/>
</dbReference>
<dbReference type="Pfam" id="PF01535">
    <property type="entry name" value="PPR"/>
    <property type="match status" value="2"/>
</dbReference>
<dbReference type="InterPro" id="IPR002885">
    <property type="entry name" value="PPR_rpt"/>
</dbReference>
<keyword evidence="1" id="KW-0677">Repeat</keyword>
<organism evidence="3 4">
    <name type="scientific">Vanilla planifolia</name>
    <name type="common">Vanilla</name>
    <dbReference type="NCBI Taxonomy" id="51239"/>
    <lineage>
        <taxon>Eukaryota</taxon>
        <taxon>Viridiplantae</taxon>
        <taxon>Streptophyta</taxon>
        <taxon>Embryophyta</taxon>
        <taxon>Tracheophyta</taxon>
        <taxon>Spermatophyta</taxon>
        <taxon>Magnoliopsida</taxon>
        <taxon>Liliopsida</taxon>
        <taxon>Asparagales</taxon>
        <taxon>Orchidaceae</taxon>
        <taxon>Vanilloideae</taxon>
        <taxon>Vanilleae</taxon>
        <taxon>Vanilla</taxon>
    </lineage>
</organism>
<dbReference type="PANTHER" id="PTHR47926">
    <property type="entry name" value="PENTATRICOPEPTIDE REPEAT-CONTAINING PROTEIN"/>
    <property type="match status" value="1"/>
</dbReference>
<keyword evidence="4" id="KW-1185">Reference proteome</keyword>
<reference evidence="3 4" key="1">
    <citation type="journal article" date="2020" name="Nat. Food">
        <title>A phased Vanilla planifolia genome enables genetic improvement of flavour and production.</title>
        <authorList>
            <person name="Hasing T."/>
            <person name="Tang H."/>
            <person name="Brym M."/>
            <person name="Khazi F."/>
            <person name="Huang T."/>
            <person name="Chambers A.H."/>
        </authorList>
    </citation>
    <scope>NUCLEOTIDE SEQUENCE [LARGE SCALE GENOMIC DNA]</scope>
    <source>
        <tissue evidence="3">Leaf</tissue>
    </source>
</reference>
<protein>
    <recommendedName>
        <fullName evidence="5">Pentatricopeptide repeat-containing protein</fullName>
    </recommendedName>
</protein>
<dbReference type="EMBL" id="JADCNL010000001">
    <property type="protein sequence ID" value="KAG0499615.1"/>
    <property type="molecule type" value="Genomic_DNA"/>
</dbReference>
<dbReference type="InterPro" id="IPR046848">
    <property type="entry name" value="E_motif"/>
</dbReference>
<dbReference type="Pfam" id="PF20431">
    <property type="entry name" value="E_motif"/>
    <property type="match status" value="1"/>
</dbReference>
<name>A0A835VJR9_VANPL</name>
<dbReference type="GO" id="GO:0009451">
    <property type="term" value="P:RNA modification"/>
    <property type="evidence" value="ECO:0007669"/>
    <property type="project" value="InterPro"/>
</dbReference>
<sequence length="717" mass="79460">MTSPCFAGRCLFERRQNGFFALNKLSQLCHSVTSLAHELSLEHYRPCFIRESSTVSLLHSITTLASLGRLSEAFSAFSLLCCSFPSTELLAHLTTLLLRSASNFCCLLAGEQLHAFSITVGLLPHPDFLPRLTTFYLSCGLFSAAASVSKESVCVLPWNILISSYVRDGFYTEALAAYMHMSARGVVPDHFTYPSILKACGEVGNLDVGREIHRSILNSGIRPNVFVDNALVAMYVKCGEFEIARNMFDEMPERDVVSWNSIISGYASRGLWEEAFQLFERAKEENTQVNSVTWNTIIGGLLQKGDHLKALRLLSQMKRSKILDFVTVIIGLNACSRIGALRVGMEIHGLAVRMLCDSQESVRNALITMYSRCKRIGIANLLFEMDKNSSLVTWNAMLAGFALDDRAEEASVLFRGIMLAGLPPNYVTVVTILSLCARVANLQHGRELHCYIAKQEFTGYRLLYNSLIDTYSKSGRISVARRVFNSMTDRDVVSYTSLIAGYGMQGEGDASVQLFEEMLNRGIKPDHVSMVAILSACSHSGLVSKGEELFNQMEGTFRIKPRMEHLSCMVDLYSRAGLLEKAETVINKHTLQPTPAMWAALVGACQVYRNTEIGERAAKRLLEMKTDNAGHYVLIANMYAAAECWGDLAKVRTMMRDVGVRKAPGCAWADLGKGFEPFLVGDQSSTLSPGIYGILESLTEQMSNFACAFSEELSYEE</sequence>
<feature type="repeat" description="PPR" evidence="2">
    <location>
        <begin position="390"/>
        <end position="424"/>
    </location>
</feature>
<dbReference type="NCBIfam" id="TIGR00756">
    <property type="entry name" value="PPR"/>
    <property type="match status" value="7"/>
</dbReference>